<keyword evidence="2" id="KW-0812">Transmembrane</keyword>
<keyword evidence="2" id="KW-1133">Transmembrane helix</keyword>
<sequence>MPPKMTSAPQPSGLFDPAPRPTAAGDGRPPAAAAPSFVLAGDPEGLAGAFLRVVHQALVLGRLEALLDGPPPAGDAPQLWAGLLRAVLAGAGTLDLGPLAAQLGPLPDPGALPALVRSLPAPVCAALFGLPGPCPACGAPSQPGASAVLAPGEALAAGARRVGLRCESCTRPDALPLARPPLLRAVAVPPGFAGPVPLRLPGDLFLGAVVTRARAGHALSVFVNPAFAQGRSDLVRDRRFVLYAPPAAELRAQPGSRAAELTYLRYRKVQAYLERPAAAREAASFGAPRFVFYFDGAILHPTIREQFQRFSTTTFPLPVETINAIPQNQETYQPPSESTGQSQEPLPAITVAKVVPVRRTGPLIEISSAESSVVSHIESIDDAVYTAESRVLINEESTLYESRTIMKEQRHGGCLSVMREHLLIYIIIIILFLLTIILIILIVVLYIRLVDLKVANLTVTNKALVGYSNWSDPAILQAPPTGQAGAPTTYSLITPSFLEQRSSSINVTTVDTQLESLNSGTTLSNSALTVTRAFFDTIKAVTIAFNVSLIKNSASARATLNATTLEISSQLNATTLNAEKLDVPVVHAQTMSLSNSKLTANTLVFTESMTVDTIAHRTLTVESITTSTLSIGGAGNTFSITGGPVTVTPLAPERGVNITAEADASPNHFAHIQSDSTEDTNLTISALTGTSEITVSSVVIKDSPAGANSVSLNGAGSTSTLTVSGANKPDTVLTVQVDAASGSVSSALNTPSISCGSITTTRLESAKCICDKNP</sequence>
<dbReference type="VEuPathDB" id="GiardiaDB:GL50581_2913"/>
<dbReference type="AlphaFoldDB" id="V6TGD0"/>
<dbReference type="VEuPathDB" id="GiardiaDB:DHA2_151845"/>
<protein>
    <submittedName>
        <fullName evidence="3">Uncharacterized protein</fullName>
    </submittedName>
</protein>
<evidence type="ECO:0000256" key="1">
    <source>
        <dbReference type="SAM" id="MobiDB-lite"/>
    </source>
</evidence>
<dbReference type="Proteomes" id="UP000018320">
    <property type="component" value="Unassembled WGS sequence"/>
</dbReference>
<feature type="transmembrane region" description="Helical" evidence="2">
    <location>
        <begin position="422"/>
        <end position="447"/>
    </location>
</feature>
<dbReference type="VEuPathDB" id="GiardiaDB:QR46_4561"/>
<dbReference type="EMBL" id="AHGT01000027">
    <property type="protein sequence ID" value="ESU37417.1"/>
    <property type="molecule type" value="Genomic_DNA"/>
</dbReference>
<feature type="region of interest" description="Disordered" evidence="1">
    <location>
        <begin position="1"/>
        <end position="36"/>
    </location>
</feature>
<evidence type="ECO:0000313" key="3">
    <source>
        <dbReference type="EMBL" id="ESU37417.1"/>
    </source>
</evidence>
<evidence type="ECO:0000256" key="2">
    <source>
        <dbReference type="SAM" id="Phobius"/>
    </source>
</evidence>
<comment type="caution">
    <text evidence="3">The sequence shown here is derived from an EMBL/GenBank/DDBJ whole genome shotgun (WGS) entry which is preliminary data.</text>
</comment>
<dbReference type="VEuPathDB" id="GiardiaDB:GL50581_3702"/>
<organism evidence="3 4">
    <name type="scientific">Giardia intestinalis</name>
    <name type="common">Giardia lamblia</name>
    <dbReference type="NCBI Taxonomy" id="5741"/>
    <lineage>
        <taxon>Eukaryota</taxon>
        <taxon>Metamonada</taxon>
        <taxon>Diplomonadida</taxon>
        <taxon>Hexamitidae</taxon>
        <taxon>Giardiinae</taxon>
        <taxon>Giardia</taxon>
    </lineage>
</organism>
<dbReference type="VEuPathDB" id="GiardiaDB:GL50803_0028832"/>
<gene>
    <name evidence="3" type="ORF">DHA2_151845</name>
</gene>
<name>V6TGD0_GIAIN</name>
<evidence type="ECO:0000313" key="4">
    <source>
        <dbReference type="Proteomes" id="UP000018320"/>
    </source>
</evidence>
<keyword evidence="2" id="KW-0472">Membrane</keyword>
<reference evidence="3 4" key="2">
    <citation type="journal article" date="2013" name="Genome Biol. Evol.">
        <title>Genome sequencing of Giardia lamblia genotypes A2 and B isolates (DH and GS) and comparative analysis with the genomes of genotypes A1 and E (WB and Pig).</title>
        <authorList>
            <person name="Adam R.D."/>
            <person name="Dahlstrom E.W."/>
            <person name="Martens C.A."/>
            <person name="Bruno D.P."/>
            <person name="Barbian K.D."/>
            <person name="Ricklefs S.M."/>
            <person name="Hernandez M.M."/>
            <person name="Narla N.P."/>
            <person name="Patel R.B."/>
            <person name="Porcella S.F."/>
            <person name="Nash T.E."/>
        </authorList>
    </citation>
    <scope>NUCLEOTIDE SEQUENCE [LARGE SCALE GENOMIC DNA]</scope>
    <source>
        <strain evidence="3 4">DH</strain>
    </source>
</reference>
<reference evidence="4" key="1">
    <citation type="submission" date="2012-02" db="EMBL/GenBank/DDBJ databases">
        <title>Genome sequencing of Giardia lamblia Genotypes A2 and B isolates (DH and GS) and comparative analysis with the genomes of Genotypes A1 and E (WB and Pig).</title>
        <authorList>
            <person name="Adam R."/>
            <person name="Dahlstrom E."/>
            <person name="Martens C."/>
            <person name="Bruno D."/>
            <person name="Barbian K."/>
            <person name="Porcella S.F."/>
            <person name="Nash T."/>
        </authorList>
    </citation>
    <scope>NUCLEOTIDE SEQUENCE</scope>
    <source>
        <strain evidence="4">DH</strain>
    </source>
</reference>
<feature type="compositionally biased region" description="Low complexity" evidence="1">
    <location>
        <begin position="21"/>
        <end position="35"/>
    </location>
</feature>
<proteinExistence type="predicted"/>
<accession>V6TGD0</accession>